<reference evidence="9" key="1">
    <citation type="journal article" date="2020" name="mSystems">
        <title>Genome- and Community-Level Interaction Insights into Carbon Utilization and Element Cycling Functions of Hydrothermarchaeota in Hydrothermal Sediment.</title>
        <authorList>
            <person name="Zhou Z."/>
            <person name="Liu Y."/>
            <person name="Xu W."/>
            <person name="Pan J."/>
            <person name="Luo Z.H."/>
            <person name="Li M."/>
        </authorList>
    </citation>
    <scope>NUCLEOTIDE SEQUENCE [LARGE SCALE GENOMIC DNA]</scope>
    <source>
        <strain evidence="9">SpSt-381</strain>
    </source>
</reference>
<dbReference type="PANTHER" id="PTHR33751:SF1">
    <property type="entry name" value="CBB3-TYPE CYTOCHROME C OXIDASE SUBUNIT FIXP"/>
    <property type="match status" value="1"/>
</dbReference>
<evidence type="ECO:0000256" key="5">
    <source>
        <dbReference type="ARBA" id="ARBA00023004"/>
    </source>
</evidence>
<evidence type="ECO:0000313" key="9">
    <source>
        <dbReference type="EMBL" id="HGZ43511.1"/>
    </source>
</evidence>
<name>A0A832I4B6_UNCEI</name>
<feature type="domain" description="Cytochrome c" evidence="8">
    <location>
        <begin position="50"/>
        <end position="146"/>
    </location>
</feature>
<keyword evidence="3 6" id="KW-0479">Metal-binding</keyword>
<evidence type="ECO:0000259" key="8">
    <source>
        <dbReference type="PROSITE" id="PS51007"/>
    </source>
</evidence>
<dbReference type="PANTHER" id="PTHR33751">
    <property type="entry name" value="CBB3-TYPE CYTOCHROME C OXIDASE SUBUNIT FIXP"/>
    <property type="match status" value="1"/>
</dbReference>
<organism evidence="9">
    <name type="scientific">Eiseniibacteriota bacterium</name>
    <dbReference type="NCBI Taxonomy" id="2212470"/>
    <lineage>
        <taxon>Bacteria</taxon>
        <taxon>Candidatus Eiseniibacteriota</taxon>
    </lineage>
</organism>
<dbReference type="PRINTS" id="PR00605">
    <property type="entry name" value="CYTCHROMECIC"/>
</dbReference>
<dbReference type="EMBL" id="DSQF01000018">
    <property type="protein sequence ID" value="HGZ43511.1"/>
    <property type="molecule type" value="Genomic_DNA"/>
</dbReference>
<dbReference type="AlphaFoldDB" id="A0A832I4B6"/>
<dbReference type="SUPFAM" id="SSF46626">
    <property type="entry name" value="Cytochrome c"/>
    <property type="match status" value="2"/>
</dbReference>
<evidence type="ECO:0000256" key="7">
    <source>
        <dbReference type="SAM" id="SignalP"/>
    </source>
</evidence>
<keyword evidence="7" id="KW-0732">Signal</keyword>
<proteinExistence type="predicted"/>
<keyword evidence="1" id="KW-0813">Transport</keyword>
<dbReference type="InterPro" id="IPR009056">
    <property type="entry name" value="Cyt_c-like_dom"/>
</dbReference>
<evidence type="ECO:0000256" key="6">
    <source>
        <dbReference type="PROSITE-ProRule" id="PRU00433"/>
    </source>
</evidence>
<dbReference type="GO" id="GO:0020037">
    <property type="term" value="F:heme binding"/>
    <property type="evidence" value="ECO:0007669"/>
    <property type="project" value="InterPro"/>
</dbReference>
<dbReference type="InterPro" id="IPR008168">
    <property type="entry name" value="Cyt_C_IC"/>
</dbReference>
<feature type="domain" description="Cytochrome c" evidence="8">
    <location>
        <begin position="166"/>
        <end position="262"/>
    </location>
</feature>
<evidence type="ECO:0000256" key="2">
    <source>
        <dbReference type="ARBA" id="ARBA00022617"/>
    </source>
</evidence>
<dbReference type="Pfam" id="PF13442">
    <property type="entry name" value="Cytochrome_CBB3"/>
    <property type="match status" value="1"/>
</dbReference>
<evidence type="ECO:0000256" key="4">
    <source>
        <dbReference type="ARBA" id="ARBA00022982"/>
    </source>
</evidence>
<accession>A0A832I4B6</accession>
<dbReference type="PROSITE" id="PS51007">
    <property type="entry name" value="CYTC"/>
    <property type="match status" value="2"/>
</dbReference>
<keyword evidence="2 6" id="KW-0349">Heme</keyword>
<evidence type="ECO:0000256" key="1">
    <source>
        <dbReference type="ARBA" id="ARBA00022448"/>
    </source>
</evidence>
<feature type="signal peptide" evidence="7">
    <location>
        <begin position="1"/>
        <end position="21"/>
    </location>
</feature>
<dbReference type="GO" id="GO:0009055">
    <property type="term" value="F:electron transfer activity"/>
    <property type="evidence" value="ECO:0007669"/>
    <property type="project" value="InterPro"/>
</dbReference>
<dbReference type="GO" id="GO:0005506">
    <property type="term" value="F:iron ion binding"/>
    <property type="evidence" value="ECO:0007669"/>
    <property type="project" value="InterPro"/>
</dbReference>
<sequence>MNIALRALGTGALVLGVAAFAASCQQKPVQQAAAPADSTYKPSPPPAPVIVNVAGKQAYLAYCAMCHGDRGAGDGPLATELAKLGGSAPVNIADAARLDALGKSGLARVIERGGAHTGRSNLMPAWGEKLEPAIVDSLSEFLLQLAAMNPGVPAATIEKYLAAPAGTPADGRRWYVYYCSGCHGPEGKGDGPNAERLRRAHNVRPRDLTDTKYFAERTDQDLYTTVALGGGHAGKSTMMPAWSYSLSPEQIKDLVAYLRVVSNTPPRP</sequence>
<evidence type="ECO:0000256" key="3">
    <source>
        <dbReference type="ARBA" id="ARBA00022723"/>
    </source>
</evidence>
<protein>
    <submittedName>
        <fullName evidence="9">C-type cytochrome</fullName>
    </submittedName>
</protein>
<dbReference type="PROSITE" id="PS51257">
    <property type="entry name" value="PROKAR_LIPOPROTEIN"/>
    <property type="match status" value="1"/>
</dbReference>
<comment type="caution">
    <text evidence="9">The sequence shown here is derived from an EMBL/GenBank/DDBJ whole genome shotgun (WGS) entry which is preliminary data.</text>
</comment>
<gene>
    <name evidence="9" type="ORF">ENR23_08815</name>
</gene>
<keyword evidence="4" id="KW-0249">Electron transport</keyword>
<dbReference type="InterPro" id="IPR036909">
    <property type="entry name" value="Cyt_c-like_dom_sf"/>
</dbReference>
<dbReference type="Gene3D" id="1.10.760.10">
    <property type="entry name" value="Cytochrome c-like domain"/>
    <property type="match status" value="2"/>
</dbReference>
<dbReference type="InterPro" id="IPR050597">
    <property type="entry name" value="Cytochrome_c_Oxidase_Subunit"/>
</dbReference>
<feature type="chain" id="PRO_5032657805" evidence="7">
    <location>
        <begin position="22"/>
        <end position="268"/>
    </location>
</feature>
<keyword evidence="5 6" id="KW-0408">Iron</keyword>
<dbReference type="Pfam" id="PF00034">
    <property type="entry name" value="Cytochrom_C"/>
    <property type="match status" value="1"/>
</dbReference>